<reference evidence="3 4" key="1">
    <citation type="journal article" date="2005" name="DNA Res.">
        <title>Complete genome sequence of the facultative anaerobic magnetotactic bacterium Magnetospirillum sp. strain AMB-1.</title>
        <authorList>
            <person name="Matsunaga T."/>
            <person name="Okamura Y."/>
            <person name="Fukuda Y."/>
            <person name="Wahyudi A.T."/>
            <person name="Murase Y."/>
            <person name="Takeyama H."/>
        </authorList>
    </citation>
    <scope>NUCLEOTIDE SEQUENCE [LARGE SCALE GENOMIC DNA]</scope>
    <source>
        <strain evidence="4">ATCC 700264 / AMB-1</strain>
    </source>
</reference>
<dbReference type="Proteomes" id="UP000007058">
    <property type="component" value="Chromosome"/>
</dbReference>
<evidence type="ECO:0000256" key="1">
    <source>
        <dbReference type="PROSITE-ProRule" id="PRU00169"/>
    </source>
</evidence>
<dbReference type="InterPro" id="IPR011006">
    <property type="entry name" value="CheY-like_superfamily"/>
</dbReference>
<dbReference type="PROSITE" id="PS50110">
    <property type="entry name" value="RESPONSE_REGULATORY"/>
    <property type="match status" value="1"/>
</dbReference>
<keyword evidence="4" id="KW-1185">Reference proteome</keyword>
<dbReference type="EMBL" id="AP007255">
    <property type="protein sequence ID" value="BAE50926.1"/>
    <property type="molecule type" value="Genomic_DNA"/>
</dbReference>
<comment type="caution">
    <text evidence="1">Lacks conserved residue(s) required for the propagation of feature annotation.</text>
</comment>
<evidence type="ECO:0000259" key="2">
    <source>
        <dbReference type="PROSITE" id="PS50110"/>
    </source>
</evidence>
<sequence>MRPLRIFIIDESKANIALIAMALNKQSYECEVTSETNTNLALVRLMEMSRTNAHSLPDVILLGKLSEELNAVAVLCYLNTANITERSAVVVICGYTDYNERSLYLDNGAAHVIPWRFDCRELEMGLSIFEEYALDTAR</sequence>
<dbReference type="AlphaFoldDB" id="Q2W5E9"/>
<protein>
    <recommendedName>
        <fullName evidence="2">Response regulatory domain-containing protein</fullName>
    </recommendedName>
</protein>
<dbReference type="KEGG" id="mag:amb2122"/>
<gene>
    <name evidence="3" type="ordered locus">amb2122</name>
</gene>
<dbReference type="Gene3D" id="3.40.50.2300">
    <property type="match status" value="1"/>
</dbReference>
<name>Q2W5E9_PARM1</name>
<accession>Q2W5E9</accession>
<dbReference type="HOGENOM" id="CLU_1852774_0_0_5"/>
<organism evidence="3 4">
    <name type="scientific">Paramagnetospirillum magneticum (strain ATCC 700264 / AMB-1)</name>
    <name type="common">Magnetospirillum magneticum</name>
    <dbReference type="NCBI Taxonomy" id="342108"/>
    <lineage>
        <taxon>Bacteria</taxon>
        <taxon>Pseudomonadati</taxon>
        <taxon>Pseudomonadota</taxon>
        <taxon>Alphaproteobacteria</taxon>
        <taxon>Rhodospirillales</taxon>
        <taxon>Magnetospirillaceae</taxon>
        <taxon>Paramagnetospirillum</taxon>
    </lineage>
</organism>
<proteinExistence type="predicted"/>
<dbReference type="SUPFAM" id="SSF52172">
    <property type="entry name" value="CheY-like"/>
    <property type="match status" value="1"/>
</dbReference>
<dbReference type="InterPro" id="IPR001789">
    <property type="entry name" value="Sig_transdc_resp-reg_receiver"/>
</dbReference>
<evidence type="ECO:0000313" key="3">
    <source>
        <dbReference type="EMBL" id="BAE50926.1"/>
    </source>
</evidence>
<dbReference type="GO" id="GO:0000160">
    <property type="term" value="P:phosphorelay signal transduction system"/>
    <property type="evidence" value="ECO:0007669"/>
    <property type="project" value="InterPro"/>
</dbReference>
<feature type="domain" description="Response regulatory" evidence="2">
    <location>
        <begin position="5"/>
        <end position="130"/>
    </location>
</feature>
<dbReference type="STRING" id="342108.amb2122"/>
<evidence type="ECO:0000313" key="4">
    <source>
        <dbReference type="Proteomes" id="UP000007058"/>
    </source>
</evidence>